<protein>
    <submittedName>
        <fullName evidence="10">Threonine/serine exporter family protein</fullName>
    </submittedName>
</protein>
<name>A0A9J6P2I8_9CLOT</name>
<evidence type="ECO:0000313" key="11">
    <source>
        <dbReference type="Proteomes" id="UP001056429"/>
    </source>
</evidence>
<evidence type="ECO:0000256" key="3">
    <source>
        <dbReference type="ARBA" id="ARBA00022519"/>
    </source>
</evidence>
<evidence type="ECO:0000256" key="8">
    <source>
        <dbReference type="SAM" id="Phobius"/>
    </source>
</evidence>
<dbReference type="PANTHER" id="PTHR34390">
    <property type="entry name" value="UPF0442 PROTEIN YJJB-RELATED"/>
    <property type="match status" value="1"/>
</dbReference>
<evidence type="ECO:0000256" key="2">
    <source>
        <dbReference type="ARBA" id="ARBA00022475"/>
    </source>
</evidence>
<dbReference type="PANTHER" id="PTHR34390:SF1">
    <property type="entry name" value="SUCCINATE TRANSPORTER SUBUNIT YJJB-RELATED"/>
    <property type="match status" value="1"/>
</dbReference>
<accession>A0A9J6P2I8</accession>
<gene>
    <name evidence="10" type="ORF">KDK92_13880</name>
</gene>
<comment type="subcellular location">
    <subcellularLocation>
        <location evidence="1">Cell membrane</location>
        <topology evidence="1">Multi-pass membrane protein</topology>
    </subcellularLocation>
</comment>
<evidence type="ECO:0000256" key="4">
    <source>
        <dbReference type="ARBA" id="ARBA00022692"/>
    </source>
</evidence>
<reference evidence="10" key="1">
    <citation type="journal article" date="2021" name="mSystems">
        <title>Bacteria and Archaea Synergistically Convert Glycine Betaine to Biogenic Methane in the Formosa Cold Seep of the South China Sea.</title>
        <authorList>
            <person name="Li L."/>
            <person name="Zhang W."/>
            <person name="Zhang S."/>
            <person name="Song L."/>
            <person name="Sun Q."/>
            <person name="Zhang H."/>
            <person name="Xiang H."/>
            <person name="Dong X."/>
        </authorList>
    </citation>
    <scope>NUCLEOTIDE SEQUENCE</scope>
    <source>
        <strain evidence="10">ZWT</strain>
    </source>
</reference>
<feature type="transmembrane region" description="Helical" evidence="8">
    <location>
        <begin position="79"/>
        <end position="99"/>
    </location>
</feature>
<keyword evidence="6 8" id="KW-0472">Membrane</keyword>
<feature type="domain" description="Threonine/Serine exporter ThrE" evidence="9">
    <location>
        <begin position="8"/>
        <end position="134"/>
    </location>
</feature>
<dbReference type="Pfam" id="PF12821">
    <property type="entry name" value="ThrE_2"/>
    <property type="match status" value="1"/>
</dbReference>
<evidence type="ECO:0000256" key="1">
    <source>
        <dbReference type="ARBA" id="ARBA00004651"/>
    </source>
</evidence>
<keyword evidence="3" id="KW-0997">Cell inner membrane</keyword>
<dbReference type="InterPro" id="IPR050539">
    <property type="entry name" value="ThrE_Dicarb/AminoAcid_Exp"/>
</dbReference>
<dbReference type="InterPro" id="IPR024528">
    <property type="entry name" value="ThrE_2"/>
</dbReference>
<dbReference type="RefSeq" id="WP_250859932.1">
    <property type="nucleotide sequence ID" value="NZ_JAGSOJ010000003.1"/>
</dbReference>
<dbReference type="GO" id="GO:0015744">
    <property type="term" value="P:succinate transport"/>
    <property type="evidence" value="ECO:0007669"/>
    <property type="project" value="TreeGrafter"/>
</dbReference>
<sequence>MGRIIFEVLLAIVASLGFGIQFNIQKKHLLTASLSGGISWLFYSLLLSVDFNNTFALFIGSALMSLYSEVMARKAKTPATAFIVCGMIPLVPGGGMYRTVYQYVNHEYDRAVTTGINTLTEAVTIAIGIVFIYSIFRMINMKKRMSMQK</sequence>
<evidence type="ECO:0000313" key="10">
    <source>
        <dbReference type="EMBL" id="MCM1990815.1"/>
    </source>
</evidence>
<dbReference type="Proteomes" id="UP001056429">
    <property type="component" value="Unassembled WGS sequence"/>
</dbReference>
<comment type="similarity">
    <text evidence="7">Belongs to the ThrE exporter (TC 2.A.79) family.</text>
</comment>
<feature type="transmembrane region" description="Helical" evidence="8">
    <location>
        <begin position="43"/>
        <end position="67"/>
    </location>
</feature>
<evidence type="ECO:0000256" key="5">
    <source>
        <dbReference type="ARBA" id="ARBA00022989"/>
    </source>
</evidence>
<organism evidence="10 11">
    <name type="scientific">Oceanirhabdus seepicola</name>
    <dbReference type="NCBI Taxonomy" id="2828781"/>
    <lineage>
        <taxon>Bacteria</taxon>
        <taxon>Bacillati</taxon>
        <taxon>Bacillota</taxon>
        <taxon>Clostridia</taxon>
        <taxon>Eubacteriales</taxon>
        <taxon>Clostridiaceae</taxon>
        <taxon>Oceanirhabdus</taxon>
    </lineage>
</organism>
<evidence type="ECO:0000256" key="6">
    <source>
        <dbReference type="ARBA" id="ARBA00023136"/>
    </source>
</evidence>
<dbReference type="GO" id="GO:0005886">
    <property type="term" value="C:plasma membrane"/>
    <property type="evidence" value="ECO:0007669"/>
    <property type="project" value="UniProtKB-SubCell"/>
</dbReference>
<dbReference type="AlphaFoldDB" id="A0A9J6P2I8"/>
<keyword evidence="5 8" id="KW-1133">Transmembrane helix</keyword>
<evidence type="ECO:0000256" key="7">
    <source>
        <dbReference type="ARBA" id="ARBA00034125"/>
    </source>
</evidence>
<keyword evidence="2" id="KW-1003">Cell membrane</keyword>
<comment type="caution">
    <text evidence="10">The sequence shown here is derived from an EMBL/GenBank/DDBJ whole genome shotgun (WGS) entry which is preliminary data.</text>
</comment>
<evidence type="ECO:0000259" key="9">
    <source>
        <dbReference type="Pfam" id="PF12821"/>
    </source>
</evidence>
<reference evidence="10" key="2">
    <citation type="submission" date="2021-04" db="EMBL/GenBank/DDBJ databases">
        <authorList>
            <person name="Dong X."/>
        </authorList>
    </citation>
    <scope>NUCLEOTIDE SEQUENCE</scope>
    <source>
        <strain evidence="10">ZWT</strain>
    </source>
</reference>
<feature type="transmembrane region" description="Helical" evidence="8">
    <location>
        <begin position="119"/>
        <end position="139"/>
    </location>
</feature>
<keyword evidence="11" id="KW-1185">Reference proteome</keyword>
<dbReference type="EMBL" id="JAGSOJ010000003">
    <property type="protein sequence ID" value="MCM1990815.1"/>
    <property type="molecule type" value="Genomic_DNA"/>
</dbReference>
<proteinExistence type="inferred from homology"/>
<keyword evidence="4 8" id="KW-0812">Transmembrane</keyword>